<dbReference type="PANTHER" id="PTHR47506">
    <property type="entry name" value="TRANSCRIPTIONAL REGULATORY PROTEIN"/>
    <property type="match status" value="1"/>
</dbReference>
<dbReference type="PANTHER" id="PTHR47506:SF7">
    <property type="entry name" value="TRANSCRIPTIONAL REGULATORY PROTEIN"/>
    <property type="match status" value="1"/>
</dbReference>
<evidence type="ECO:0000256" key="3">
    <source>
        <dbReference type="ARBA" id="ARBA00023163"/>
    </source>
</evidence>
<protein>
    <submittedName>
        <fullName evidence="7">TetR family transcriptional regulator</fullName>
    </submittedName>
</protein>
<reference evidence="7 8" key="1">
    <citation type="submission" date="2021-06" db="EMBL/GenBank/DDBJ databases">
        <authorList>
            <person name="Lee D.H."/>
        </authorList>
    </citation>
    <scope>NUCLEOTIDE SEQUENCE [LARGE SCALE GENOMIC DNA]</scope>
    <source>
        <strain evidence="7 8">MMS21-HV4-11</strain>
    </source>
</reference>
<proteinExistence type="predicted"/>
<dbReference type="RefSeq" id="WP_216966400.1">
    <property type="nucleotide sequence ID" value="NZ_JAHOPB010000003.1"/>
</dbReference>
<evidence type="ECO:0000256" key="2">
    <source>
        <dbReference type="ARBA" id="ARBA00023125"/>
    </source>
</evidence>
<accession>A0ABS6IR10</accession>
<dbReference type="Proteomes" id="UP000727907">
    <property type="component" value="Unassembled WGS sequence"/>
</dbReference>
<gene>
    <name evidence="7" type="ORF">KQ910_24890</name>
</gene>
<feature type="DNA-binding region" description="H-T-H motif" evidence="4">
    <location>
        <begin position="32"/>
        <end position="51"/>
    </location>
</feature>
<feature type="compositionally biased region" description="Basic residues" evidence="5">
    <location>
        <begin position="177"/>
        <end position="204"/>
    </location>
</feature>
<dbReference type="EMBL" id="JAHOPB010000003">
    <property type="protein sequence ID" value="MBU8877032.1"/>
    <property type="molecule type" value="Genomic_DNA"/>
</dbReference>
<keyword evidence="8" id="KW-1185">Reference proteome</keyword>
<evidence type="ECO:0000256" key="4">
    <source>
        <dbReference type="PROSITE-ProRule" id="PRU00335"/>
    </source>
</evidence>
<evidence type="ECO:0000259" key="6">
    <source>
        <dbReference type="PROSITE" id="PS50977"/>
    </source>
</evidence>
<name>A0ABS6IR10_9HYPH</name>
<comment type="caution">
    <text evidence="7">The sequence shown here is derived from an EMBL/GenBank/DDBJ whole genome shotgun (WGS) entry which is preliminary data.</text>
</comment>
<evidence type="ECO:0000313" key="7">
    <source>
        <dbReference type="EMBL" id="MBU8877032.1"/>
    </source>
</evidence>
<dbReference type="Pfam" id="PF00440">
    <property type="entry name" value="TetR_N"/>
    <property type="match status" value="1"/>
</dbReference>
<dbReference type="PROSITE" id="PS50977">
    <property type="entry name" value="HTH_TETR_2"/>
    <property type="match status" value="1"/>
</dbReference>
<feature type="compositionally biased region" description="Basic residues" evidence="5">
    <location>
        <begin position="213"/>
        <end position="225"/>
    </location>
</feature>
<feature type="region of interest" description="Disordered" evidence="5">
    <location>
        <begin position="177"/>
        <end position="225"/>
    </location>
</feature>
<keyword evidence="3" id="KW-0804">Transcription</keyword>
<keyword evidence="2 4" id="KW-0238">DNA-binding</keyword>
<organism evidence="7 8">
    <name type="scientific">Reyranella humidisoli</name>
    <dbReference type="NCBI Taxonomy" id="2849149"/>
    <lineage>
        <taxon>Bacteria</taxon>
        <taxon>Pseudomonadati</taxon>
        <taxon>Pseudomonadota</taxon>
        <taxon>Alphaproteobacteria</taxon>
        <taxon>Hyphomicrobiales</taxon>
        <taxon>Reyranellaceae</taxon>
        <taxon>Reyranella</taxon>
    </lineage>
</organism>
<evidence type="ECO:0000313" key="8">
    <source>
        <dbReference type="Proteomes" id="UP000727907"/>
    </source>
</evidence>
<feature type="domain" description="HTH tetR-type" evidence="6">
    <location>
        <begin position="9"/>
        <end position="69"/>
    </location>
</feature>
<dbReference type="InterPro" id="IPR001647">
    <property type="entry name" value="HTH_TetR"/>
</dbReference>
<evidence type="ECO:0000256" key="5">
    <source>
        <dbReference type="SAM" id="MobiDB-lite"/>
    </source>
</evidence>
<sequence length="225" mass="24022">MPISATRKAAIRAEIVEHAARLFRLRGHAGTNIDDIMLAAGLTRGAFYAHFTSKEALFAEIVRMGHGLLPRLRAAEKPEAVLDAYLDRETLAASAQGCALASLAGDVARAPLAARLAYANVLHGVIAELARGKRRALDADATAIAILAVGAVTLARASGDTRLSDWLLRCARRTARALMKPKAKPRPKKSPKRRASPAKKRSTSRPKAAAARPSRRASRSRGGRA</sequence>
<evidence type="ECO:0000256" key="1">
    <source>
        <dbReference type="ARBA" id="ARBA00023015"/>
    </source>
</evidence>
<keyword evidence="1" id="KW-0805">Transcription regulation</keyword>